<accession>V4UNB4</accession>
<dbReference type="AlphaFoldDB" id="V4UNB4"/>
<sequence length="158" mass="18462">MAATKALPNTSKIEPFGGNFFKRWHDRICDTLDHRFAYEIWAQLKKKYIIEDAGAQKYAIANFLDFKMTEDKEVTSQIHGFHLLINDLKNENIILPESFVKNNKHERKHQNLEDAIVHIRIEEKHGQMDQLEKAKEITSKANIIENEAHPSKNQKPNK</sequence>
<keyword evidence="3" id="KW-1185">Reference proteome</keyword>
<dbReference type="eggNOG" id="ENOG502R1ZX">
    <property type="taxonomic scope" value="Eukaryota"/>
</dbReference>
<dbReference type="PANTHER" id="PTHR47592:SF27">
    <property type="entry name" value="OS08G0421700 PROTEIN"/>
    <property type="match status" value="1"/>
</dbReference>
<dbReference type="EMBL" id="KI536925">
    <property type="protein sequence ID" value="ESR40919.1"/>
    <property type="molecule type" value="Genomic_DNA"/>
</dbReference>
<protein>
    <recommendedName>
        <fullName evidence="4">Retrotransposon gag domain-containing protein</fullName>
    </recommendedName>
</protein>
<proteinExistence type="predicted"/>
<gene>
    <name evidence="2" type="ORF">CICLE_v10027114mg</name>
</gene>
<evidence type="ECO:0000313" key="2">
    <source>
        <dbReference type="EMBL" id="ESR40919.1"/>
    </source>
</evidence>
<organism evidence="2 3">
    <name type="scientific">Citrus clementina</name>
    <name type="common">Clementine</name>
    <name type="synonym">Citrus deliciosa x Citrus sinensis</name>
    <dbReference type="NCBI Taxonomy" id="85681"/>
    <lineage>
        <taxon>Eukaryota</taxon>
        <taxon>Viridiplantae</taxon>
        <taxon>Streptophyta</taxon>
        <taxon>Embryophyta</taxon>
        <taxon>Tracheophyta</taxon>
        <taxon>Spermatophyta</taxon>
        <taxon>Magnoliopsida</taxon>
        <taxon>eudicotyledons</taxon>
        <taxon>Gunneridae</taxon>
        <taxon>Pentapetalae</taxon>
        <taxon>rosids</taxon>
        <taxon>malvids</taxon>
        <taxon>Sapindales</taxon>
        <taxon>Rutaceae</taxon>
        <taxon>Aurantioideae</taxon>
        <taxon>Citrus</taxon>
    </lineage>
</organism>
<feature type="non-terminal residue" evidence="2">
    <location>
        <position position="158"/>
    </location>
</feature>
<dbReference type="Gramene" id="ESR40919">
    <property type="protein sequence ID" value="ESR40919"/>
    <property type="gene ID" value="CICLE_v10027114mg"/>
</dbReference>
<evidence type="ECO:0008006" key="4">
    <source>
        <dbReference type="Google" id="ProtNLM"/>
    </source>
</evidence>
<reference evidence="2 3" key="1">
    <citation type="submission" date="2013-10" db="EMBL/GenBank/DDBJ databases">
        <authorList>
            <consortium name="International Citrus Genome Consortium"/>
            <person name="Jenkins J."/>
            <person name="Schmutz J."/>
            <person name="Prochnik S."/>
            <person name="Rokhsar D."/>
            <person name="Gmitter F."/>
            <person name="Ollitrault P."/>
            <person name="Machado M."/>
            <person name="Talon M."/>
            <person name="Wincker P."/>
            <person name="Jaillon O."/>
            <person name="Morgante M."/>
        </authorList>
    </citation>
    <scope>NUCLEOTIDE SEQUENCE</scope>
    <source>
        <strain evidence="3">cv. Clemenules</strain>
    </source>
</reference>
<dbReference type="OMA" id="WHDRICD"/>
<evidence type="ECO:0000313" key="3">
    <source>
        <dbReference type="Proteomes" id="UP000030687"/>
    </source>
</evidence>
<dbReference type="KEGG" id="cic:CICLE_v10027114mg"/>
<feature type="region of interest" description="Disordered" evidence="1">
    <location>
        <begin position="138"/>
        <end position="158"/>
    </location>
</feature>
<dbReference type="InParanoid" id="V4UNB4"/>
<name>V4UNB4_CITCL</name>
<dbReference type="Pfam" id="PF14223">
    <property type="entry name" value="Retrotran_gag_2"/>
    <property type="match status" value="1"/>
</dbReference>
<dbReference type="Proteomes" id="UP000030687">
    <property type="component" value="Unassembled WGS sequence"/>
</dbReference>
<dbReference type="PANTHER" id="PTHR47592">
    <property type="entry name" value="PBF68 PROTEIN"/>
    <property type="match status" value="1"/>
</dbReference>
<evidence type="ECO:0000256" key="1">
    <source>
        <dbReference type="SAM" id="MobiDB-lite"/>
    </source>
</evidence>